<keyword evidence="3 5" id="KW-1133">Transmembrane helix</keyword>
<evidence type="ECO:0000313" key="7">
    <source>
        <dbReference type="EMBL" id="MBS2964188.1"/>
    </source>
</evidence>
<evidence type="ECO:0000256" key="2">
    <source>
        <dbReference type="ARBA" id="ARBA00022692"/>
    </source>
</evidence>
<feature type="transmembrane region" description="Helical" evidence="5">
    <location>
        <begin position="60"/>
        <end position="82"/>
    </location>
</feature>
<feature type="domain" description="Major facilitator superfamily (MFS) profile" evidence="6">
    <location>
        <begin position="25"/>
        <end position="476"/>
    </location>
</feature>
<dbReference type="SUPFAM" id="SSF103473">
    <property type="entry name" value="MFS general substrate transporter"/>
    <property type="match status" value="1"/>
</dbReference>
<feature type="transmembrane region" description="Helical" evidence="5">
    <location>
        <begin position="216"/>
        <end position="235"/>
    </location>
</feature>
<evidence type="ECO:0000256" key="5">
    <source>
        <dbReference type="SAM" id="Phobius"/>
    </source>
</evidence>
<feature type="transmembrane region" description="Helical" evidence="5">
    <location>
        <begin position="94"/>
        <end position="114"/>
    </location>
</feature>
<comment type="subcellular location">
    <subcellularLocation>
        <location evidence="1">Cell membrane</location>
        <topology evidence="1">Multi-pass membrane protein</topology>
    </subcellularLocation>
</comment>
<dbReference type="EMBL" id="JAGSXH010000044">
    <property type="protein sequence ID" value="MBS2964188.1"/>
    <property type="molecule type" value="Genomic_DNA"/>
</dbReference>
<protein>
    <submittedName>
        <fullName evidence="7">MFS transporter</fullName>
    </submittedName>
</protein>
<dbReference type="PANTHER" id="PTHR42718">
    <property type="entry name" value="MAJOR FACILITATOR SUPERFAMILY MULTIDRUG TRANSPORTER MFSC"/>
    <property type="match status" value="1"/>
</dbReference>
<keyword evidence="8" id="KW-1185">Reference proteome</keyword>
<evidence type="ECO:0000256" key="4">
    <source>
        <dbReference type="ARBA" id="ARBA00023136"/>
    </source>
</evidence>
<dbReference type="PANTHER" id="PTHR42718:SF39">
    <property type="entry name" value="ACTINORHODIN TRANSPORTER-RELATED"/>
    <property type="match status" value="1"/>
</dbReference>
<dbReference type="InterPro" id="IPR011701">
    <property type="entry name" value="MFS"/>
</dbReference>
<dbReference type="AlphaFoldDB" id="A0A8J7WMS0"/>
<evidence type="ECO:0000256" key="3">
    <source>
        <dbReference type="ARBA" id="ARBA00022989"/>
    </source>
</evidence>
<evidence type="ECO:0000259" key="6">
    <source>
        <dbReference type="PROSITE" id="PS50850"/>
    </source>
</evidence>
<feature type="transmembrane region" description="Helical" evidence="5">
    <location>
        <begin position="184"/>
        <end position="204"/>
    </location>
</feature>
<keyword evidence="2 5" id="KW-0812">Transmembrane</keyword>
<dbReference type="InterPro" id="IPR020846">
    <property type="entry name" value="MFS_dom"/>
</dbReference>
<feature type="transmembrane region" description="Helical" evidence="5">
    <location>
        <begin position="449"/>
        <end position="469"/>
    </location>
</feature>
<gene>
    <name evidence="7" type="ORF">KGA66_14105</name>
</gene>
<dbReference type="Pfam" id="PF07690">
    <property type="entry name" value="MFS_1"/>
    <property type="match status" value="1"/>
</dbReference>
<dbReference type="GO" id="GO:0022857">
    <property type="term" value="F:transmembrane transporter activity"/>
    <property type="evidence" value="ECO:0007669"/>
    <property type="project" value="InterPro"/>
</dbReference>
<dbReference type="GO" id="GO:0005886">
    <property type="term" value="C:plasma membrane"/>
    <property type="evidence" value="ECO:0007669"/>
    <property type="project" value="UniProtKB-SubCell"/>
</dbReference>
<keyword evidence="4 5" id="KW-0472">Membrane</keyword>
<evidence type="ECO:0000313" key="8">
    <source>
        <dbReference type="Proteomes" id="UP000677913"/>
    </source>
</evidence>
<dbReference type="InterPro" id="IPR036259">
    <property type="entry name" value="MFS_trans_sf"/>
</dbReference>
<accession>A0A8J7WMS0</accession>
<name>A0A8J7WMS0_9ACTN</name>
<dbReference type="RefSeq" id="WP_211468553.1">
    <property type="nucleotide sequence ID" value="NZ_JAGSXH010000044.1"/>
</dbReference>
<feature type="transmembrane region" description="Helical" evidence="5">
    <location>
        <begin position="120"/>
        <end position="139"/>
    </location>
</feature>
<dbReference type="PRINTS" id="PR01036">
    <property type="entry name" value="TCRTETB"/>
</dbReference>
<dbReference type="Proteomes" id="UP000677913">
    <property type="component" value="Unassembled WGS sequence"/>
</dbReference>
<feature type="transmembrane region" description="Helical" evidence="5">
    <location>
        <begin position="349"/>
        <end position="367"/>
    </location>
</feature>
<feature type="transmembrane region" description="Helical" evidence="5">
    <location>
        <begin position="241"/>
        <end position="262"/>
    </location>
</feature>
<feature type="transmembrane region" description="Helical" evidence="5">
    <location>
        <begin position="151"/>
        <end position="172"/>
    </location>
</feature>
<reference evidence="7" key="1">
    <citation type="submission" date="2021-04" db="EMBL/GenBank/DDBJ databases">
        <title>Genome based classification of Actinospica acidithermotolerans sp. nov., an actinobacterium isolated from an Indonesian hot spring.</title>
        <authorList>
            <person name="Kusuma A.B."/>
            <person name="Putra K.E."/>
            <person name="Nafisah S."/>
            <person name="Loh J."/>
            <person name="Nouioui I."/>
            <person name="Goodfellow M."/>
        </authorList>
    </citation>
    <scope>NUCLEOTIDE SEQUENCE</scope>
    <source>
        <strain evidence="7">DSM 45618</strain>
    </source>
</reference>
<proteinExistence type="predicted"/>
<sequence length="492" mass="49970">METRELIGKRRTGTVPKAPPRGRALLAVLLGGQAMATMDASIVNVAAPSIRTGLHASGGALQLIVTGYVLSFAVVLVIGARLGDRRGHARMFRLGLASFMAASLACGLAPSAAALTGLRVVQGAAAALLVPQVLSVIQLRFEGRALARAIGWYSMVLALGVAAGQLAGGLIVGADLLSAGWRPVFLVNVLVGAVLLAVCSRVLPMDRGTGAGRLDAPGSSLLAFAMVAVVLPAALGREHGWPPWTWCSFGAGCAAMAGFGWWETRLQRSGAEPLLDLTVLTRVGVRPGLAACCVVMGCYAAVFFTLTLHLQSGLGFTPLRAALTLLPYPAGFAAMGLTWTRMPVPVRSALPVAGPVAFAGAFLALAAPGYGRWPVVAAVPLLAVAGAGHAAGFSPLLSRITEAAGPGRASAVSALANTGSLLANVLGVAGLGGLYLSAAGPRATQSADALTRVAWSTALLLAFGAACAARAQRARHSPHPAVARHRDHVGCG</sequence>
<feature type="transmembrane region" description="Helical" evidence="5">
    <location>
        <begin position="318"/>
        <end position="337"/>
    </location>
</feature>
<dbReference type="Gene3D" id="1.20.1720.10">
    <property type="entry name" value="Multidrug resistance protein D"/>
    <property type="match status" value="1"/>
</dbReference>
<feature type="transmembrane region" description="Helical" evidence="5">
    <location>
        <begin position="283"/>
        <end position="306"/>
    </location>
</feature>
<feature type="transmembrane region" description="Helical" evidence="5">
    <location>
        <begin position="373"/>
        <end position="393"/>
    </location>
</feature>
<dbReference type="PROSITE" id="PS50850">
    <property type="entry name" value="MFS"/>
    <property type="match status" value="1"/>
</dbReference>
<organism evidence="7 8">
    <name type="scientific">Actinocrinis puniceicyclus</name>
    <dbReference type="NCBI Taxonomy" id="977794"/>
    <lineage>
        <taxon>Bacteria</taxon>
        <taxon>Bacillati</taxon>
        <taxon>Actinomycetota</taxon>
        <taxon>Actinomycetes</taxon>
        <taxon>Catenulisporales</taxon>
        <taxon>Actinospicaceae</taxon>
        <taxon>Actinocrinis</taxon>
    </lineage>
</organism>
<comment type="caution">
    <text evidence="7">The sequence shown here is derived from an EMBL/GenBank/DDBJ whole genome shotgun (WGS) entry which is preliminary data.</text>
</comment>
<evidence type="ECO:0000256" key="1">
    <source>
        <dbReference type="ARBA" id="ARBA00004651"/>
    </source>
</evidence>
<feature type="transmembrane region" description="Helical" evidence="5">
    <location>
        <begin position="414"/>
        <end position="437"/>
    </location>
</feature>
<dbReference type="CDD" id="cd17321">
    <property type="entry name" value="MFS_MMR_MDR_like"/>
    <property type="match status" value="1"/>
</dbReference>